<name>A0A9X3F0T9_9BACT</name>
<comment type="similarity">
    <text evidence="1 4">Belongs to the glycosyl hydrolase 43 family.</text>
</comment>
<dbReference type="PANTHER" id="PTHR42812:SF5">
    <property type="entry name" value="ENDO-ARABINASE"/>
    <property type="match status" value="1"/>
</dbReference>
<keyword evidence="3 4" id="KW-0326">Glycosidase</keyword>
<organism evidence="7 8">
    <name type="scientific">Nannocystis pusilla</name>
    <dbReference type="NCBI Taxonomy" id="889268"/>
    <lineage>
        <taxon>Bacteria</taxon>
        <taxon>Pseudomonadati</taxon>
        <taxon>Myxococcota</taxon>
        <taxon>Polyangia</taxon>
        <taxon>Nannocystales</taxon>
        <taxon>Nannocystaceae</taxon>
        <taxon>Nannocystis</taxon>
    </lineage>
</organism>
<comment type="caution">
    <text evidence="7">The sequence shown here is derived from an EMBL/GenBank/DDBJ whole genome shotgun (WGS) entry which is preliminary data.</text>
</comment>
<dbReference type="AlphaFoldDB" id="A0A9X3F0T9"/>
<feature type="domain" description="Cation-transporting P-type ATPase C-terminal" evidence="6">
    <location>
        <begin position="1"/>
        <end position="67"/>
    </location>
</feature>
<evidence type="ECO:0000259" key="6">
    <source>
        <dbReference type="Pfam" id="PF00689"/>
    </source>
</evidence>
<evidence type="ECO:0000313" key="8">
    <source>
        <dbReference type="Proteomes" id="UP001150924"/>
    </source>
</evidence>
<keyword evidence="5" id="KW-0812">Transmembrane</keyword>
<dbReference type="SUPFAM" id="SSF81665">
    <property type="entry name" value="Calcium ATPase, transmembrane domain M"/>
    <property type="match status" value="1"/>
</dbReference>
<dbReference type="Proteomes" id="UP001150924">
    <property type="component" value="Unassembled WGS sequence"/>
</dbReference>
<evidence type="ECO:0000256" key="5">
    <source>
        <dbReference type="SAM" id="Phobius"/>
    </source>
</evidence>
<dbReference type="Pfam" id="PF04616">
    <property type="entry name" value="Glyco_hydro_43"/>
    <property type="match status" value="2"/>
</dbReference>
<dbReference type="InterPro" id="IPR023298">
    <property type="entry name" value="ATPase_P-typ_TM_dom_sf"/>
</dbReference>
<proteinExistence type="inferred from homology"/>
<dbReference type="PANTHER" id="PTHR42812">
    <property type="entry name" value="BETA-XYLOSIDASE"/>
    <property type="match status" value="1"/>
</dbReference>
<sequence>MTFTTFMVANLGLIFTNRSWSRAEGESRGRNAALWWVTGGALVFLALVLYVPGLRELFRFAPLRARHPVLLRRGRPERVSGSSLQGEPAAKRRRCGHVIGVRTPWTARPGARGLAPGDEVRRPDSRVAWALVSAASVLACDGGSSDPPTADPASTGEWVQGPELVWLAGQNPVLPTGHPDPGVLRVEGAHGVTYHLTTTVDNAGDFPRFTSTDLIVWTEAGHGLFGRDDAPGGSLALDGAHYCSRWAPEIVQLGAASFMLSFTAQRFAAPQSPCPPYDEDSGVYLAWSASPASPFAPPDRPWEPSPAGADFETCPYRPVLPHSLAFAADDCQGIPCPLVMRLDSTVFHDPHTGRWWLAYSWYTNSPPKIAWELANHGQHVSLVELDPNDPSVVRCDLAVAQIHAGNPHDAETLARLAASCSGCEQMLSMTRGPLGEEMVRDGVSLGVVEAPSLFRRGEYVYLLLSGSNWDSPYYHVYWVAAKSVEALAYTDPGRLVGRLLIPSDGQAFGHGSAVLGPDGERWYFVHHRLARVPCEESGCDRDVWVSPIEFEDRGDGLGDVHIRPRWPAEDPSFIVAVPASGPGAPPHALAAEVGGD</sequence>
<dbReference type="RefSeq" id="WP_267777792.1">
    <property type="nucleotide sequence ID" value="NZ_JAPNKE010000002.1"/>
</dbReference>
<dbReference type="SUPFAM" id="SSF75005">
    <property type="entry name" value="Arabinanase/levansucrase/invertase"/>
    <property type="match status" value="1"/>
</dbReference>
<protein>
    <submittedName>
        <fullName evidence="7">Family 43 glycosylhydrolase</fullName>
    </submittedName>
</protein>
<evidence type="ECO:0000313" key="7">
    <source>
        <dbReference type="EMBL" id="MCY1013696.1"/>
    </source>
</evidence>
<dbReference type="InterPro" id="IPR006068">
    <property type="entry name" value="ATPase_P-typ_cation-transptr_C"/>
</dbReference>
<evidence type="ECO:0000256" key="4">
    <source>
        <dbReference type="RuleBase" id="RU361187"/>
    </source>
</evidence>
<dbReference type="InterPro" id="IPR051795">
    <property type="entry name" value="Glycosyl_Hydrlase_43"/>
</dbReference>
<reference evidence="7" key="1">
    <citation type="submission" date="2022-11" db="EMBL/GenBank/DDBJ databases">
        <title>Minimal conservation of predation-associated metabolite biosynthetic gene clusters underscores biosynthetic potential of Myxococcota including descriptions for ten novel species: Archangium lansinium sp. nov., Myxococcus landrumus sp. nov., Nannocystis bai.</title>
        <authorList>
            <person name="Ahearne A."/>
            <person name="Stevens C."/>
            <person name="Phillips K."/>
        </authorList>
    </citation>
    <scope>NUCLEOTIDE SEQUENCE</scope>
    <source>
        <strain evidence="7">Na p29</strain>
    </source>
</reference>
<dbReference type="InterPro" id="IPR023296">
    <property type="entry name" value="Glyco_hydro_beta-prop_sf"/>
</dbReference>
<dbReference type="EMBL" id="JAPNKE010000002">
    <property type="protein sequence ID" value="MCY1013696.1"/>
    <property type="molecule type" value="Genomic_DNA"/>
</dbReference>
<evidence type="ECO:0000256" key="1">
    <source>
        <dbReference type="ARBA" id="ARBA00009865"/>
    </source>
</evidence>
<keyword evidence="8" id="KW-1185">Reference proteome</keyword>
<dbReference type="GO" id="GO:0004553">
    <property type="term" value="F:hydrolase activity, hydrolyzing O-glycosyl compounds"/>
    <property type="evidence" value="ECO:0007669"/>
    <property type="project" value="InterPro"/>
</dbReference>
<evidence type="ECO:0000256" key="2">
    <source>
        <dbReference type="ARBA" id="ARBA00022801"/>
    </source>
</evidence>
<accession>A0A9X3F0T9</accession>
<dbReference type="InterPro" id="IPR006710">
    <property type="entry name" value="Glyco_hydro_43"/>
</dbReference>
<dbReference type="GO" id="GO:0005975">
    <property type="term" value="P:carbohydrate metabolic process"/>
    <property type="evidence" value="ECO:0007669"/>
    <property type="project" value="InterPro"/>
</dbReference>
<keyword evidence="5" id="KW-0472">Membrane</keyword>
<feature type="transmembrane region" description="Helical" evidence="5">
    <location>
        <begin position="33"/>
        <end position="54"/>
    </location>
</feature>
<dbReference type="Pfam" id="PF00689">
    <property type="entry name" value="Cation_ATPase_C"/>
    <property type="match status" value="1"/>
</dbReference>
<keyword evidence="5" id="KW-1133">Transmembrane helix</keyword>
<gene>
    <name evidence="7" type="ORF">OV079_50850</name>
</gene>
<dbReference type="Gene3D" id="2.115.10.20">
    <property type="entry name" value="Glycosyl hydrolase domain, family 43"/>
    <property type="match status" value="1"/>
</dbReference>
<evidence type="ECO:0000256" key="3">
    <source>
        <dbReference type="ARBA" id="ARBA00023295"/>
    </source>
</evidence>
<keyword evidence="2 4" id="KW-0378">Hydrolase</keyword>